<keyword evidence="4" id="KW-0479">Metal-binding</keyword>
<dbReference type="AlphaFoldDB" id="A0A128A2R7"/>
<dbReference type="Proteomes" id="UP000196239">
    <property type="component" value="Chromosome 1"/>
</dbReference>
<dbReference type="PROSITE" id="PS51379">
    <property type="entry name" value="4FE4S_FER_2"/>
    <property type="match status" value="1"/>
</dbReference>
<proteinExistence type="inferred from homology"/>
<feature type="domain" description="4Fe-4S ferredoxin-type" evidence="7">
    <location>
        <begin position="59"/>
        <end position="87"/>
    </location>
</feature>
<keyword evidence="3" id="KW-0004">4Fe-4S</keyword>
<dbReference type="SUPFAM" id="SSF56770">
    <property type="entry name" value="HydA/Nqo6-like"/>
    <property type="match status" value="1"/>
</dbReference>
<dbReference type="EC" id="1.6.5.11" evidence="8"/>
<keyword evidence="8" id="KW-0560">Oxidoreductase</keyword>
<keyword evidence="6" id="KW-0411">Iron-sulfur</keyword>
<dbReference type="EMBL" id="LN890280">
    <property type="protein sequence ID" value="CUR51650.1"/>
    <property type="molecule type" value="Genomic_DNA"/>
</dbReference>
<dbReference type="Gene3D" id="3.40.50.12280">
    <property type="match status" value="1"/>
</dbReference>
<keyword evidence="9" id="KW-1185">Reference proteome</keyword>
<dbReference type="Gene3D" id="3.30.70.20">
    <property type="match status" value="1"/>
</dbReference>
<dbReference type="SUPFAM" id="SSF54862">
    <property type="entry name" value="4Fe-4S ferredoxins"/>
    <property type="match status" value="1"/>
</dbReference>
<comment type="cofactor">
    <cofactor evidence="1">
        <name>[4Fe-4S] cluster</name>
        <dbReference type="ChEBI" id="CHEBI:49883"/>
    </cofactor>
</comment>
<dbReference type="InterPro" id="IPR006138">
    <property type="entry name" value="NADH_UQ_OxRdtase_20Kd_su"/>
</dbReference>
<evidence type="ECO:0000256" key="3">
    <source>
        <dbReference type="ARBA" id="ARBA00022485"/>
    </source>
</evidence>
<dbReference type="PROSITE" id="PS01150">
    <property type="entry name" value="COMPLEX1_20K"/>
    <property type="match status" value="1"/>
</dbReference>
<name>A0A128A2R7_9ARCH</name>
<keyword evidence="5" id="KW-0408">Iron</keyword>
<comment type="similarity">
    <text evidence="2">Belongs to the complex I 20 kDa subunit family.</text>
</comment>
<evidence type="ECO:0000256" key="1">
    <source>
        <dbReference type="ARBA" id="ARBA00001966"/>
    </source>
</evidence>
<evidence type="ECO:0000259" key="7">
    <source>
        <dbReference type="PROSITE" id="PS51379"/>
    </source>
</evidence>
<dbReference type="GO" id="GO:0048038">
    <property type="term" value="F:quinone binding"/>
    <property type="evidence" value="ECO:0007669"/>
    <property type="project" value="InterPro"/>
</dbReference>
<evidence type="ECO:0000256" key="2">
    <source>
        <dbReference type="ARBA" id="ARBA00009173"/>
    </source>
</evidence>
<evidence type="ECO:0000256" key="5">
    <source>
        <dbReference type="ARBA" id="ARBA00023004"/>
    </source>
</evidence>
<evidence type="ECO:0000256" key="6">
    <source>
        <dbReference type="ARBA" id="ARBA00023014"/>
    </source>
</evidence>
<dbReference type="InterPro" id="IPR017896">
    <property type="entry name" value="4Fe4S_Fe-S-bd"/>
</dbReference>
<dbReference type="GO" id="GO:0008137">
    <property type="term" value="F:NADH dehydrogenase (ubiquinone) activity"/>
    <property type="evidence" value="ECO:0007669"/>
    <property type="project" value="InterPro"/>
</dbReference>
<sequence length="262" mass="28669">MMEKSRKILGNHVETRSLDDLIIADDYRGKMAFISKIANDHQDLENVCPTRAISKKDDCTMTLDSGKCIMCGYCAESFPKLVKIENKCANPAKTKNQLIEYSASLEHLPDKSYEKMGVELQEKIKKLFGRSLAIREIDAGSCNGCEIEITALNNPIYDIERFGIHFVSSPRHADVLLVTGPASRNMETALLRTYEATPTPKIVIAVGACACSGGIFGDTYATTGGIDTIVPVDVYIPGCPPRPEILIRGLLLAVDRMATHGS</sequence>
<dbReference type="PANTHER" id="PTHR42989">
    <property type="entry name" value="HYDROGENASE-4 COMPONENT I"/>
    <property type="match status" value="1"/>
</dbReference>
<protein>
    <submittedName>
        <fullName evidence="8">NiFe-hydrogenase/NADH-quinone oxidoreductase</fullName>
        <ecNumber evidence="8">1.6.5.11</ecNumber>
    </submittedName>
</protein>
<dbReference type="NCBIfam" id="NF005012">
    <property type="entry name" value="PRK06411.1"/>
    <property type="match status" value="1"/>
</dbReference>
<dbReference type="KEGG" id="ndv:NDEV_0885"/>
<evidence type="ECO:0000313" key="8">
    <source>
        <dbReference type="EMBL" id="CUR51650.1"/>
    </source>
</evidence>
<dbReference type="GO" id="GO:0051539">
    <property type="term" value="F:4 iron, 4 sulfur cluster binding"/>
    <property type="evidence" value="ECO:0007669"/>
    <property type="project" value="UniProtKB-KW"/>
</dbReference>
<reference evidence="9" key="1">
    <citation type="submission" date="2015-10" db="EMBL/GenBank/DDBJ databases">
        <authorList>
            <person name="Lehtovirta-Morley L.E."/>
            <person name="Vieille C."/>
        </authorList>
    </citation>
    <scope>NUCLEOTIDE SEQUENCE [LARGE SCALE GENOMIC DNA]</scope>
</reference>
<dbReference type="InterPro" id="IPR052375">
    <property type="entry name" value="Complex_I_20kDa-like"/>
</dbReference>
<dbReference type="Pfam" id="PF01058">
    <property type="entry name" value="Oxidored_q6"/>
    <property type="match status" value="1"/>
</dbReference>
<dbReference type="GO" id="GO:0046872">
    <property type="term" value="F:metal ion binding"/>
    <property type="evidence" value="ECO:0007669"/>
    <property type="project" value="UniProtKB-KW"/>
</dbReference>
<accession>A0A128A2R7</accession>
<organism evidence="8 9">
    <name type="scientific">Nitrosotalea devaniterrae</name>
    <dbReference type="NCBI Taxonomy" id="1078905"/>
    <lineage>
        <taxon>Archaea</taxon>
        <taxon>Nitrososphaerota</taxon>
        <taxon>Nitrososphaeria</taxon>
        <taxon>Nitrosotaleales</taxon>
        <taxon>Nitrosotaleaceae</taxon>
        <taxon>Nitrosotalea</taxon>
    </lineage>
</organism>
<dbReference type="InterPro" id="IPR006137">
    <property type="entry name" value="NADH_UbQ_OxRdtase-like_20kDa"/>
</dbReference>
<gene>
    <name evidence="8" type="primary">hyfI</name>
    <name evidence="8" type="ORF">NDEV_0885</name>
</gene>
<dbReference type="GO" id="GO:0016491">
    <property type="term" value="F:oxidoreductase activity"/>
    <property type="evidence" value="ECO:0007669"/>
    <property type="project" value="UniProtKB-KW"/>
</dbReference>
<evidence type="ECO:0000313" key="9">
    <source>
        <dbReference type="Proteomes" id="UP000196239"/>
    </source>
</evidence>
<dbReference type="PANTHER" id="PTHR42989:SF1">
    <property type="entry name" value="FORMATE HYDROGENLYASE SUBUNIT 7-RELATED"/>
    <property type="match status" value="1"/>
</dbReference>
<evidence type="ECO:0000256" key="4">
    <source>
        <dbReference type="ARBA" id="ARBA00022723"/>
    </source>
</evidence>